<reference evidence="2" key="2">
    <citation type="submission" date="2020-11" db="EMBL/GenBank/DDBJ databases">
        <authorList>
            <person name="McCartney M.A."/>
            <person name="Auch B."/>
            <person name="Kono T."/>
            <person name="Mallez S."/>
            <person name="Becker A."/>
            <person name="Gohl D.M."/>
            <person name="Silverstein K.A.T."/>
            <person name="Koren S."/>
            <person name="Bechman K.B."/>
            <person name="Herman A."/>
            <person name="Abrahante J.E."/>
            <person name="Garbe J."/>
        </authorList>
    </citation>
    <scope>NUCLEOTIDE SEQUENCE</scope>
    <source>
        <strain evidence="2">Duluth1</strain>
        <tissue evidence="2">Whole animal</tissue>
    </source>
</reference>
<evidence type="ECO:0000313" key="3">
    <source>
        <dbReference type="Proteomes" id="UP000828390"/>
    </source>
</evidence>
<dbReference type="EMBL" id="JAIWYP010000005">
    <property type="protein sequence ID" value="KAH3822584.1"/>
    <property type="molecule type" value="Genomic_DNA"/>
</dbReference>
<reference evidence="2" key="1">
    <citation type="journal article" date="2019" name="bioRxiv">
        <title>The Genome of the Zebra Mussel, Dreissena polymorpha: A Resource for Invasive Species Research.</title>
        <authorList>
            <person name="McCartney M.A."/>
            <person name="Auch B."/>
            <person name="Kono T."/>
            <person name="Mallez S."/>
            <person name="Zhang Y."/>
            <person name="Obille A."/>
            <person name="Becker A."/>
            <person name="Abrahante J.E."/>
            <person name="Garbe J."/>
            <person name="Badalamenti J.P."/>
            <person name="Herman A."/>
            <person name="Mangelson H."/>
            <person name="Liachko I."/>
            <person name="Sullivan S."/>
            <person name="Sone E.D."/>
            <person name="Koren S."/>
            <person name="Silverstein K.A.T."/>
            <person name="Beckman K.B."/>
            <person name="Gohl D.M."/>
        </authorList>
    </citation>
    <scope>NUCLEOTIDE SEQUENCE</scope>
    <source>
        <strain evidence="2">Duluth1</strain>
        <tissue evidence="2">Whole animal</tissue>
    </source>
</reference>
<comment type="caution">
    <text evidence="2">The sequence shown here is derived from an EMBL/GenBank/DDBJ whole genome shotgun (WGS) entry which is preliminary data.</text>
</comment>
<proteinExistence type="predicted"/>
<evidence type="ECO:0000256" key="1">
    <source>
        <dbReference type="SAM" id="MobiDB-lite"/>
    </source>
</evidence>
<feature type="compositionally biased region" description="Polar residues" evidence="1">
    <location>
        <begin position="79"/>
        <end position="88"/>
    </location>
</feature>
<dbReference type="AlphaFoldDB" id="A0A9D4GW96"/>
<accession>A0A9D4GW96</accession>
<evidence type="ECO:0000313" key="2">
    <source>
        <dbReference type="EMBL" id="KAH3822584.1"/>
    </source>
</evidence>
<sequence length="106" mass="12073">MELHILSGERSRSSFKVKIQIWGHSVSFGRSKERSHNGDQTRYLLLTKKTPYPLHHDLTLSVREPNLKAFANGLDPDETPQNVASHQDPNYKPNKNPVEVKSLTPD</sequence>
<keyword evidence="3" id="KW-1185">Reference proteome</keyword>
<feature type="region of interest" description="Disordered" evidence="1">
    <location>
        <begin position="70"/>
        <end position="106"/>
    </location>
</feature>
<protein>
    <submittedName>
        <fullName evidence="2">Uncharacterized protein</fullName>
    </submittedName>
</protein>
<gene>
    <name evidence="2" type="ORF">DPMN_124368</name>
</gene>
<organism evidence="2 3">
    <name type="scientific">Dreissena polymorpha</name>
    <name type="common">Zebra mussel</name>
    <name type="synonym">Mytilus polymorpha</name>
    <dbReference type="NCBI Taxonomy" id="45954"/>
    <lineage>
        <taxon>Eukaryota</taxon>
        <taxon>Metazoa</taxon>
        <taxon>Spiralia</taxon>
        <taxon>Lophotrochozoa</taxon>
        <taxon>Mollusca</taxon>
        <taxon>Bivalvia</taxon>
        <taxon>Autobranchia</taxon>
        <taxon>Heteroconchia</taxon>
        <taxon>Euheterodonta</taxon>
        <taxon>Imparidentia</taxon>
        <taxon>Neoheterodontei</taxon>
        <taxon>Myida</taxon>
        <taxon>Dreissenoidea</taxon>
        <taxon>Dreissenidae</taxon>
        <taxon>Dreissena</taxon>
    </lineage>
</organism>
<name>A0A9D4GW96_DREPO</name>
<dbReference type="Proteomes" id="UP000828390">
    <property type="component" value="Unassembled WGS sequence"/>
</dbReference>